<sequence length="1253" mass="130911">MPIPWSRGRGLTVGIAALLVLTATAPAASALPGTVPPAPPTAAAGPTRVLTLITGDRVTVTGEDGAETVLSVTDPHGRSGGAHVMTVGSDTYVYPDAAVPYLGSGALDERLFNVTELLEDGYDDARADELPLIVTYTDTAARSLGARTPEGARRTRALSSIRGAAISAEHSRAADFWTSLTGTGDAAAGGSAARSATSGGRLAGGIAKVWLDGKVRATLSDTTAQIGAPDVWSGGNTGEGVGVAVLDTGVDAGHPDFAGRIAATASFVPDQDVTDRNGHGTHVASTVAGTGAASGGVEKGVAPGASLHIGKVLDNSGSGQDSWVLAGMEWAVRDQHAKIVSMSLGDSPTDGTDPLSEAVNRLSAETGALFVVAAGNSGPEAYTVGTPAAADAALTVGAVNGPGKGVDQLADFSSRGPRVGDNAVKPDLTAPGVGVLAARSRYAPEGEGAYQSLSGTSMATPHVAGAAALLAAEHPDWTGQRLKEALVGTTAGTQRFSPFDAGSGRVDVAAAVRSTLLASGDAFAQAHYPYTPGQTVRRDVTYTNSGPAPVALDLALSPAELPEGLFTLSEAQVTVPAHGTASVGVITHLDAAEDNGAYATRLVATGADGAVLARTPVGVNKEGRRATLALTAKDHHDKPLSGTVILKDVERNTAPKVYSVDASGRLDLRLSPSTYSVWMNSAVPGVDGTHTLGFAMFTAPEVVLDADRTVAFDADDLRKAAAVTPRATANQFLRIDQYRGNTGLFPFMDSYVAEYWRYDSLWVTPTPEVRTGSYTFATRWRQIQPPLTFSAGSQAFDDVTVQSRSPQLPEGTRAYRAVWAGDGSATEFRGAEVRDRVAVVRRSDTVAPTDQAAAAEKAGARQLLILNDGYGKFDPWADLPEAAPLPVASLGTDDSARLLARFRGAGTTTLRVVSHPVPRYAYDLVRHHDGAVPRDPSYRPAPGELARVDDTFRDTSQGRAVEYRQDISLLGQPLGIVPTQVRAQGELTSWVTADDDVRWVSFASRPDLGQRGVARSYEPRSTTRETWFAPIQHPRLLSDNGTSGQGPFRAGDNISTSVMTAWGDSGGHAGVVWADGDTSRISLYQGGELLGEDVNERIVMVGGLSPGPKPYRLVLEGSRNLPDRPYSTRTRTVWDFTSATTDPTRLTPLPLVQLDYAVAVDLSGRAHRRTELIVTASHLEGAAGAGAIRTATVEVSYDDGATWHRTALRKSADGWTARLDAPGRARYASLRTTAKDTEGNGVGQTLIRAFGLR</sequence>
<dbReference type="Gene3D" id="3.50.30.30">
    <property type="match status" value="1"/>
</dbReference>
<dbReference type="InterPro" id="IPR036852">
    <property type="entry name" value="Peptidase_S8/S53_dom_sf"/>
</dbReference>
<dbReference type="InterPro" id="IPR051048">
    <property type="entry name" value="Peptidase_S8/S53_subtilisin"/>
</dbReference>
<dbReference type="PROSITE" id="PS00136">
    <property type="entry name" value="SUBTILASE_ASP"/>
    <property type="match status" value="1"/>
</dbReference>
<keyword evidence="4 5" id="KW-0720">Serine protease</keyword>
<dbReference type="PANTHER" id="PTHR43399:SF4">
    <property type="entry name" value="CELL WALL-ASSOCIATED PROTEASE"/>
    <property type="match status" value="1"/>
</dbReference>
<dbReference type="PRINTS" id="PR00723">
    <property type="entry name" value="SUBTILISIN"/>
</dbReference>
<feature type="chain" id="PRO_5047474673" evidence="7">
    <location>
        <begin position="31"/>
        <end position="1253"/>
    </location>
</feature>
<evidence type="ECO:0000313" key="10">
    <source>
        <dbReference type="Proteomes" id="UP001499989"/>
    </source>
</evidence>
<feature type="domain" description="Peptidase S8/S53" evidence="8">
    <location>
        <begin position="238"/>
        <end position="491"/>
    </location>
</feature>
<evidence type="ECO:0000313" key="9">
    <source>
        <dbReference type="EMBL" id="GAA2695846.1"/>
    </source>
</evidence>
<dbReference type="Gene3D" id="3.40.50.200">
    <property type="entry name" value="Peptidase S8/S53 domain"/>
    <property type="match status" value="1"/>
</dbReference>
<evidence type="ECO:0000256" key="4">
    <source>
        <dbReference type="ARBA" id="ARBA00022825"/>
    </source>
</evidence>
<accession>A0ABN3T7L0</accession>
<dbReference type="InterPro" id="IPR023827">
    <property type="entry name" value="Peptidase_S8_Asp-AS"/>
</dbReference>
<dbReference type="InterPro" id="IPR023828">
    <property type="entry name" value="Peptidase_S8_Ser-AS"/>
</dbReference>
<dbReference type="Pfam" id="PF00082">
    <property type="entry name" value="Peptidase_S8"/>
    <property type="match status" value="1"/>
</dbReference>
<feature type="active site" description="Charge relay system" evidence="5">
    <location>
        <position position="247"/>
    </location>
</feature>
<comment type="similarity">
    <text evidence="1 5 6">Belongs to the peptidase S8 family.</text>
</comment>
<dbReference type="InterPro" id="IPR000209">
    <property type="entry name" value="Peptidase_S8/S53_dom"/>
</dbReference>
<dbReference type="PANTHER" id="PTHR43399">
    <property type="entry name" value="SUBTILISIN-RELATED"/>
    <property type="match status" value="1"/>
</dbReference>
<evidence type="ECO:0000256" key="6">
    <source>
        <dbReference type="RuleBase" id="RU003355"/>
    </source>
</evidence>
<gene>
    <name evidence="9" type="ORF">GCM10010310_57860</name>
</gene>
<evidence type="ECO:0000256" key="7">
    <source>
        <dbReference type="SAM" id="SignalP"/>
    </source>
</evidence>
<dbReference type="PROSITE" id="PS51892">
    <property type="entry name" value="SUBTILASE"/>
    <property type="match status" value="1"/>
</dbReference>
<dbReference type="PIRSF" id="PIRSF037852">
    <property type="entry name" value="Subtilisin_rel_SAV5721"/>
    <property type="match status" value="1"/>
</dbReference>
<comment type="caution">
    <text evidence="9">The sequence shown here is derived from an EMBL/GenBank/DDBJ whole genome shotgun (WGS) entry which is preliminary data.</text>
</comment>
<evidence type="ECO:0000259" key="8">
    <source>
        <dbReference type="Pfam" id="PF00082"/>
    </source>
</evidence>
<dbReference type="SUPFAM" id="SSF52025">
    <property type="entry name" value="PA domain"/>
    <property type="match status" value="1"/>
</dbReference>
<evidence type="ECO:0000256" key="3">
    <source>
        <dbReference type="ARBA" id="ARBA00022801"/>
    </source>
</evidence>
<dbReference type="Proteomes" id="UP001499989">
    <property type="component" value="Unassembled WGS sequence"/>
</dbReference>
<protein>
    <submittedName>
        <fullName evidence="9">S8 family serine peptidase</fullName>
    </submittedName>
</protein>
<keyword evidence="10" id="KW-1185">Reference proteome</keyword>
<keyword evidence="3 5" id="KW-0378">Hydrolase</keyword>
<organism evidence="9 10">
    <name type="scientific">Streptomyces violaceolatus</name>
    <dbReference type="NCBI Taxonomy" id="67378"/>
    <lineage>
        <taxon>Bacteria</taxon>
        <taxon>Bacillati</taxon>
        <taxon>Actinomycetota</taxon>
        <taxon>Actinomycetes</taxon>
        <taxon>Kitasatosporales</taxon>
        <taxon>Streptomycetaceae</taxon>
        <taxon>Streptomyces</taxon>
        <taxon>Streptomyces violaceoruber group</taxon>
    </lineage>
</organism>
<evidence type="ECO:0000256" key="5">
    <source>
        <dbReference type="PROSITE-ProRule" id="PRU01240"/>
    </source>
</evidence>
<reference evidence="9 10" key="1">
    <citation type="journal article" date="2019" name="Int. J. Syst. Evol. Microbiol.">
        <title>The Global Catalogue of Microorganisms (GCM) 10K type strain sequencing project: providing services to taxonomists for standard genome sequencing and annotation.</title>
        <authorList>
            <consortium name="The Broad Institute Genomics Platform"/>
            <consortium name="The Broad Institute Genome Sequencing Center for Infectious Disease"/>
            <person name="Wu L."/>
            <person name="Ma J."/>
        </authorList>
    </citation>
    <scope>NUCLEOTIDE SEQUENCE [LARGE SCALE GENOMIC DNA]</scope>
    <source>
        <strain evidence="9 10">JCM 4531</strain>
    </source>
</reference>
<dbReference type="InterPro" id="IPR022398">
    <property type="entry name" value="Peptidase_S8_His-AS"/>
</dbReference>
<dbReference type="RefSeq" id="WP_078653423.1">
    <property type="nucleotide sequence ID" value="NZ_BAAASK010000022.1"/>
</dbReference>
<dbReference type="EMBL" id="BAAASK010000022">
    <property type="protein sequence ID" value="GAA2695846.1"/>
    <property type="molecule type" value="Genomic_DNA"/>
</dbReference>
<dbReference type="PROSITE" id="PS00138">
    <property type="entry name" value="SUBTILASE_SER"/>
    <property type="match status" value="1"/>
</dbReference>
<evidence type="ECO:0000256" key="1">
    <source>
        <dbReference type="ARBA" id="ARBA00011073"/>
    </source>
</evidence>
<name>A0ABN3T7L0_9ACTN</name>
<dbReference type="InterPro" id="IPR046450">
    <property type="entry name" value="PA_dom_sf"/>
</dbReference>
<dbReference type="SUPFAM" id="SSF52743">
    <property type="entry name" value="Subtilisin-like"/>
    <property type="match status" value="1"/>
</dbReference>
<proteinExistence type="inferred from homology"/>
<feature type="active site" description="Charge relay system" evidence="5">
    <location>
        <position position="457"/>
    </location>
</feature>
<keyword evidence="7" id="KW-0732">Signal</keyword>
<dbReference type="InterPro" id="IPR015500">
    <property type="entry name" value="Peptidase_S8_subtilisin-rel"/>
</dbReference>
<dbReference type="PROSITE" id="PS00137">
    <property type="entry name" value="SUBTILASE_HIS"/>
    <property type="match status" value="1"/>
</dbReference>
<dbReference type="InterPro" id="IPR017296">
    <property type="entry name" value="Peptidase_S8A_SAM-P45"/>
</dbReference>
<feature type="signal peptide" evidence="7">
    <location>
        <begin position="1"/>
        <end position="30"/>
    </location>
</feature>
<evidence type="ECO:0000256" key="2">
    <source>
        <dbReference type="ARBA" id="ARBA00022670"/>
    </source>
</evidence>
<feature type="active site" description="Charge relay system" evidence="5">
    <location>
        <position position="279"/>
    </location>
</feature>
<keyword evidence="2 5" id="KW-0645">Protease</keyword>